<protein>
    <submittedName>
        <fullName evidence="5">AraC-type DNA-binding protein</fullName>
    </submittedName>
</protein>
<evidence type="ECO:0000259" key="4">
    <source>
        <dbReference type="PROSITE" id="PS01124"/>
    </source>
</evidence>
<dbReference type="Gene3D" id="1.10.10.60">
    <property type="entry name" value="Homeodomain-like"/>
    <property type="match status" value="2"/>
</dbReference>
<name>A0A1I0AYZ0_9BACI</name>
<dbReference type="SMART" id="SM00342">
    <property type="entry name" value="HTH_ARAC"/>
    <property type="match status" value="1"/>
</dbReference>
<accession>A0A1I0AYZ0</accession>
<dbReference type="Pfam" id="PF12833">
    <property type="entry name" value="HTH_18"/>
    <property type="match status" value="1"/>
</dbReference>
<dbReference type="OrthoDB" id="9816344at2"/>
<dbReference type="PROSITE" id="PS00041">
    <property type="entry name" value="HTH_ARAC_FAMILY_1"/>
    <property type="match status" value="1"/>
</dbReference>
<keyword evidence="2 5" id="KW-0238">DNA-binding</keyword>
<dbReference type="RefSeq" id="WP_090867864.1">
    <property type="nucleotide sequence ID" value="NZ_FOHE01000004.1"/>
</dbReference>
<evidence type="ECO:0000313" key="5">
    <source>
        <dbReference type="EMBL" id="SES99014.1"/>
    </source>
</evidence>
<evidence type="ECO:0000313" key="6">
    <source>
        <dbReference type="Proteomes" id="UP000198618"/>
    </source>
</evidence>
<dbReference type="InterPro" id="IPR018062">
    <property type="entry name" value="HTH_AraC-typ_CS"/>
</dbReference>
<feature type="domain" description="HTH araC/xylS-type" evidence="4">
    <location>
        <begin position="10"/>
        <end position="108"/>
    </location>
</feature>
<reference evidence="5 6" key="1">
    <citation type="submission" date="2016-10" db="EMBL/GenBank/DDBJ databases">
        <authorList>
            <person name="de Groot N.N."/>
        </authorList>
    </citation>
    <scope>NUCLEOTIDE SEQUENCE [LARGE SCALE GENOMIC DNA]</scope>
    <source>
        <strain evidence="5 6">IBRC-M 10780</strain>
    </source>
</reference>
<dbReference type="SUPFAM" id="SSF46689">
    <property type="entry name" value="Homeodomain-like"/>
    <property type="match status" value="2"/>
</dbReference>
<dbReference type="GO" id="GO:0003700">
    <property type="term" value="F:DNA-binding transcription factor activity"/>
    <property type="evidence" value="ECO:0007669"/>
    <property type="project" value="InterPro"/>
</dbReference>
<dbReference type="GO" id="GO:0043565">
    <property type="term" value="F:sequence-specific DNA binding"/>
    <property type="evidence" value="ECO:0007669"/>
    <property type="project" value="InterPro"/>
</dbReference>
<evidence type="ECO:0000256" key="3">
    <source>
        <dbReference type="ARBA" id="ARBA00023163"/>
    </source>
</evidence>
<sequence>MKAEKIQITIKAIEYMKKNIDQEITSEELAGFVGYSAYHFNRIFKEVTGVPPRQYLTALRIEAGKQILVNSSSSILKALLHVGFRSIGSFSSKFKQLVGISPKKFQTTISELHQFVNKYDFPLESNADPNDSPYITCYLDVPSDFKGILFIGLFPRPIPDQHPIIGTALRYNETTCTFSNVPTGSYYVLAAALSKSMNPKNYFVLDNALRGKADQPIHVQENTYSSVRITLREPLPYDPPILVNLPKLLFDKDKIANKKKKSQR</sequence>
<keyword evidence="6" id="KW-1185">Reference proteome</keyword>
<dbReference type="EMBL" id="FOHE01000004">
    <property type="protein sequence ID" value="SES99014.1"/>
    <property type="molecule type" value="Genomic_DNA"/>
</dbReference>
<dbReference type="STRING" id="930131.SAMN05216389_10476"/>
<evidence type="ECO:0000256" key="2">
    <source>
        <dbReference type="ARBA" id="ARBA00023125"/>
    </source>
</evidence>
<dbReference type="InterPro" id="IPR009057">
    <property type="entry name" value="Homeodomain-like_sf"/>
</dbReference>
<dbReference type="PANTHER" id="PTHR47504:SF6">
    <property type="entry name" value="ARAC-FAMILY TRANSCRIPTIONAL REGULATOR"/>
    <property type="match status" value="1"/>
</dbReference>
<dbReference type="PANTHER" id="PTHR47504">
    <property type="entry name" value="RIGHT ORIGIN-BINDING PROTEIN"/>
    <property type="match status" value="1"/>
</dbReference>
<proteinExistence type="predicted"/>
<dbReference type="Proteomes" id="UP000198618">
    <property type="component" value="Unassembled WGS sequence"/>
</dbReference>
<dbReference type="AlphaFoldDB" id="A0A1I0AYZ0"/>
<dbReference type="PROSITE" id="PS01124">
    <property type="entry name" value="HTH_ARAC_FAMILY_2"/>
    <property type="match status" value="1"/>
</dbReference>
<keyword evidence="1" id="KW-0805">Transcription regulation</keyword>
<organism evidence="5 6">
    <name type="scientific">Oceanobacillus limi</name>
    <dbReference type="NCBI Taxonomy" id="930131"/>
    <lineage>
        <taxon>Bacteria</taxon>
        <taxon>Bacillati</taxon>
        <taxon>Bacillota</taxon>
        <taxon>Bacilli</taxon>
        <taxon>Bacillales</taxon>
        <taxon>Bacillaceae</taxon>
        <taxon>Oceanobacillus</taxon>
    </lineage>
</organism>
<dbReference type="InterPro" id="IPR050959">
    <property type="entry name" value="MarA-like"/>
</dbReference>
<dbReference type="InterPro" id="IPR018060">
    <property type="entry name" value="HTH_AraC"/>
</dbReference>
<keyword evidence="3" id="KW-0804">Transcription</keyword>
<gene>
    <name evidence="5" type="ORF">SAMN05216389_10476</name>
</gene>
<evidence type="ECO:0000256" key="1">
    <source>
        <dbReference type="ARBA" id="ARBA00023015"/>
    </source>
</evidence>